<evidence type="ECO:0000313" key="1">
    <source>
        <dbReference type="EMBL" id="KAG1903712.1"/>
    </source>
</evidence>
<dbReference type="RefSeq" id="XP_041229287.1">
    <property type="nucleotide sequence ID" value="XM_041370231.1"/>
</dbReference>
<gene>
    <name evidence="1" type="ORF">F5891DRAFT_1276393</name>
</gene>
<protein>
    <submittedName>
        <fullName evidence="1">Uncharacterized protein</fullName>
    </submittedName>
</protein>
<name>A0AAD4ECN5_9AGAM</name>
<dbReference type="EMBL" id="JABBWK010000012">
    <property type="protein sequence ID" value="KAG1903712.1"/>
    <property type="molecule type" value="Genomic_DNA"/>
</dbReference>
<keyword evidence="2" id="KW-1185">Reference proteome</keyword>
<dbReference type="Proteomes" id="UP001195769">
    <property type="component" value="Unassembled WGS sequence"/>
</dbReference>
<organism evidence="1 2">
    <name type="scientific">Suillus fuscotomentosus</name>
    <dbReference type="NCBI Taxonomy" id="1912939"/>
    <lineage>
        <taxon>Eukaryota</taxon>
        <taxon>Fungi</taxon>
        <taxon>Dikarya</taxon>
        <taxon>Basidiomycota</taxon>
        <taxon>Agaricomycotina</taxon>
        <taxon>Agaricomycetes</taxon>
        <taxon>Agaricomycetidae</taxon>
        <taxon>Boletales</taxon>
        <taxon>Suillineae</taxon>
        <taxon>Suillaceae</taxon>
        <taxon>Suillus</taxon>
    </lineage>
</organism>
<evidence type="ECO:0000313" key="2">
    <source>
        <dbReference type="Proteomes" id="UP001195769"/>
    </source>
</evidence>
<feature type="non-terminal residue" evidence="1">
    <location>
        <position position="211"/>
    </location>
</feature>
<accession>A0AAD4ECN5</accession>
<proteinExistence type="predicted"/>
<dbReference type="AlphaFoldDB" id="A0AAD4ECN5"/>
<dbReference type="GeneID" id="64664529"/>
<reference evidence="1" key="1">
    <citation type="journal article" date="2020" name="New Phytol.">
        <title>Comparative genomics reveals dynamic genome evolution in host specialist ectomycorrhizal fungi.</title>
        <authorList>
            <person name="Lofgren L.A."/>
            <person name="Nguyen N.H."/>
            <person name="Vilgalys R."/>
            <person name="Ruytinx J."/>
            <person name="Liao H.L."/>
            <person name="Branco S."/>
            <person name="Kuo A."/>
            <person name="LaButti K."/>
            <person name="Lipzen A."/>
            <person name="Andreopoulos W."/>
            <person name="Pangilinan J."/>
            <person name="Riley R."/>
            <person name="Hundley H."/>
            <person name="Na H."/>
            <person name="Barry K."/>
            <person name="Grigoriev I.V."/>
            <person name="Stajich J.E."/>
            <person name="Kennedy P.G."/>
        </authorList>
    </citation>
    <scope>NUCLEOTIDE SEQUENCE</scope>
    <source>
        <strain evidence="1">FC203</strain>
    </source>
</reference>
<sequence length="211" mass="23698">MSDDILVKSLLTAPVPPACRRTWGTLLAAEFQNLYGPEVATALHTPPVISASLAIDSASTQVSEAMSLPWISASVDDLARHLEKLNCTDIKTCIHQFAPCYRSLYNRLSHQKTCNALANHVQQRALSLFHAGDIFRQILTHEFGVLVTEHLSQEIVSHSVKIKSAQLERKQNTLADVNSIRTEREWEWPMPVSKEVIFECFDCCTYSNVVY</sequence>
<comment type="caution">
    <text evidence="1">The sequence shown here is derived from an EMBL/GenBank/DDBJ whole genome shotgun (WGS) entry which is preliminary data.</text>
</comment>